<keyword evidence="3" id="KW-1185">Reference proteome</keyword>
<dbReference type="EMBL" id="JAJVCN010000002">
    <property type="protein sequence ID" value="MCE7006921.1"/>
    <property type="molecule type" value="Genomic_DNA"/>
</dbReference>
<dbReference type="RefSeq" id="WP_233728336.1">
    <property type="nucleotide sequence ID" value="NZ_JAJVCN010000002.1"/>
</dbReference>
<evidence type="ECO:0000313" key="2">
    <source>
        <dbReference type="EMBL" id="MCE7006921.1"/>
    </source>
</evidence>
<feature type="region of interest" description="Disordered" evidence="1">
    <location>
        <begin position="362"/>
        <end position="387"/>
    </location>
</feature>
<sequence length="387" mass="41793">MSDIESILDCARDVAQVIVDELDAAGYIQSGDAGRIIVLRRSHGGRSGLFYNVVSEVSDETDRLARLVGEADMRSLNQRLPRDIPVPEDVREWIGTHGVRAQTMLTIVWEHGWAGLARRLADGLARLWFAVDQFENAAVAVGIAQEAQAAIHHERSAELSMRHAEVLSATGRTDDAVRAATSAVLHAHEAANTDLLASAYQVRGEIHHQGHNPVAAVQDYQLAERAALRAVRHAPLDDRSVLRTDPDRVTARVSNAITPLDRAAASLTVGPDPRMYAALLVERANELSIAGQADAVGVQLARLVRKFTGTLPEVEAADIATTVGRAAERNGQADLANLCYLLAAEHYTGAGQYEDAKRVDGLLATTHEPHQAPPPSQSAIAEDRKDD</sequence>
<evidence type="ECO:0000313" key="3">
    <source>
        <dbReference type="Proteomes" id="UP001521150"/>
    </source>
</evidence>
<accession>A0ABS8ZGG6</accession>
<reference evidence="2 3" key="1">
    <citation type="submission" date="2021-12" db="EMBL/GenBank/DDBJ databases">
        <title>Genome sequence of Kibdelosporangium philippinense ATCC 49844.</title>
        <authorList>
            <person name="Fedorov E.A."/>
            <person name="Omeragic M."/>
            <person name="Shalygina K.F."/>
            <person name="Maclea K.S."/>
        </authorList>
    </citation>
    <scope>NUCLEOTIDE SEQUENCE [LARGE SCALE GENOMIC DNA]</scope>
    <source>
        <strain evidence="2 3">ATCC 49844</strain>
    </source>
</reference>
<dbReference type="InterPro" id="IPR011990">
    <property type="entry name" value="TPR-like_helical_dom_sf"/>
</dbReference>
<dbReference type="Proteomes" id="UP001521150">
    <property type="component" value="Unassembled WGS sequence"/>
</dbReference>
<comment type="caution">
    <text evidence="2">The sequence shown here is derived from an EMBL/GenBank/DDBJ whole genome shotgun (WGS) entry which is preliminary data.</text>
</comment>
<organism evidence="2 3">
    <name type="scientific">Kibdelosporangium philippinense</name>
    <dbReference type="NCBI Taxonomy" id="211113"/>
    <lineage>
        <taxon>Bacteria</taxon>
        <taxon>Bacillati</taxon>
        <taxon>Actinomycetota</taxon>
        <taxon>Actinomycetes</taxon>
        <taxon>Pseudonocardiales</taxon>
        <taxon>Pseudonocardiaceae</taxon>
        <taxon>Kibdelosporangium</taxon>
    </lineage>
</organism>
<name>A0ABS8ZGG6_9PSEU</name>
<protein>
    <submittedName>
        <fullName evidence="2">DUF2694 domain-containing protein</fullName>
    </submittedName>
</protein>
<proteinExistence type="predicted"/>
<dbReference type="SUPFAM" id="SSF48452">
    <property type="entry name" value="TPR-like"/>
    <property type="match status" value="1"/>
</dbReference>
<evidence type="ECO:0000256" key="1">
    <source>
        <dbReference type="SAM" id="MobiDB-lite"/>
    </source>
</evidence>
<gene>
    <name evidence="2" type="ORF">LWC34_29440</name>
</gene>